<dbReference type="EMBL" id="MU825409">
    <property type="protein sequence ID" value="KAJ7390958.1"/>
    <property type="molecule type" value="Genomic_DNA"/>
</dbReference>
<proteinExistence type="predicted"/>
<evidence type="ECO:0000313" key="2">
    <source>
        <dbReference type="Proteomes" id="UP001163046"/>
    </source>
</evidence>
<dbReference type="Proteomes" id="UP001163046">
    <property type="component" value="Unassembled WGS sequence"/>
</dbReference>
<evidence type="ECO:0000313" key="1">
    <source>
        <dbReference type="EMBL" id="KAJ7390958.1"/>
    </source>
</evidence>
<accession>A0A9X0D9V9</accession>
<comment type="caution">
    <text evidence="1">The sequence shown here is derived from an EMBL/GenBank/DDBJ whole genome shotgun (WGS) entry which is preliminary data.</text>
</comment>
<sequence>MLQFLLEVTRLIHVWLSNDEVESQWMAVLETETVFKELQLHFGDSLNVESADQLFQVVDKVLDSSDEMLNTWADLPLVTAVYPEQLHIVETPSSIFFNGVPLYGGQGVRGLVTLCISCPTAVVTLLPSVDMMKEGSLSAVKCRSHEFRSRVMNVILVRQIPITGVVEKSHGKG</sequence>
<dbReference type="AlphaFoldDB" id="A0A9X0D9V9"/>
<organism evidence="1 2">
    <name type="scientific">Desmophyllum pertusum</name>
    <dbReference type="NCBI Taxonomy" id="174260"/>
    <lineage>
        <taxon>Eukaryota</taxon>
        <taxon>Metazoa</taxon>
        <taxon>Cnidaria</taxon>
        <taxon>Anthozoa</taxon>
        <taxon>Hexacorallia</taxon>
        <taxon>Scleractinia</taxon>
        <taxon>Caryophylliina</taxon>
        <taxon>Caryophylliidae</taxon>
        <taxon>Desmophyllum</taxon>
    </lineage>
</organism>
<keyword evidence="2" id="KW-1185">Reference proteome</keyword>
<protein>
    <submittedName>
        <fullName evidence="1">Protein saal1</fullName>
    </submittedName>
</protein>
<gene>
    <name evidence="1" type="primary">SAAL1_1</name>
    <name evidence="1" type="ORF">OS493_020978</name>
</gene>
<reference evidence="1" key="1">
    <citation type="submission" date="2023-01" db="EMBL/GenBank/DDBJ databases">
        <title>Genome assembly of the deep-sea coral Lophelia pertusa.</title>
        <authorList>
            <person name="Herrera S."/>
            <person name="Cordes E."/>
        </authorList>
    </citation>
    <scope>NUCLEOTIDE SEQUENCE</scope>
    <source>
        <strain evidence="1">USNM1676648</strain>
        <tissue evidence="1">Polyp</tissue>
    </source>
</reference>
<name>A0A9X0D9V9_9CNID</name>